<dbReference type="EMBL" id="ATLV01015099">
    <property type="status" value="NOT_ANNOTATED_CDS"/>
    <property type="molecule type" value="Genomic_DNA"/>
</dbReference>
<evidence type="ECO:0000256" key="1">
    <source>
        <dbReference type="SAM" id="MobiDB-lite"/>
    </source>
</evidence>
<dbReference type="Proteomes" id="UP000030765">
    <property type="component" value="Unassembled WGS sequence"/>
</dbReference>
<name>A0A084VPZ6_ANOSI</name>
<sequence length="163" mass="17698">MPKDAGEIAAFSFGGRISHPMPPISGGRRAITTSFTSDSLRASTEPWTHTRISRPPTSPHPGRWVGKASPPKLILPTSFVRPYHRCPCPSPRQRILQANSKKGCPMAMLHAPTGSGNGTSEAHLSRVVIEDECAFVCGVRFSTPLPNIQPPPGGKKQKPFRRQ</sequence>
<protein>
    <submittedName>
        <fullName evidence="2 3">T-cell surface glycoprotein CD8 alpha chain-like protein</fullName>
    </submittedName>
</protein>
<dbReference type="VEuPathDB" id="VectorBase:ASIC007499"/>
<feature type="region of interest" description="Disordered" evidence="1">
    <location>
        <begin position="38"/>
        <end position="68"/>
    </location>
</feature>
<evidence type="ECO:0000313" key="4">
    <source>
        <dbReference type="Proteomes" id="UP000030765"/>
    </source>
</evidence>
<keyword evidence="4" id="KW-1185">Reference proteome</keyword>
<evidence type="ECO:0000313" key="2">
    <source>
        <dbReference type="EMBL" id="KFB40040.1"/>
    </source>
</evidence>
<dbReference type="EMBL" id="KE525002">
    <property type="protein sequence ID" value="KFB40040.1"/>
    <property type="molecule type" value="Genomic_DNA"/>
</dbReference>
<dbReference type="EnsemblMetazoa" id="ASIC007499-RA">
    <property type="protein sequence ID" value="ASIC007499-PA"/>
    <property type="gene ID" value="ASIC007499"/>
</dbReference>
<feature type="compositionally biased region" description="Polar residues" evidence="1">
    <location>
        <begin position="38"/>
        <end position="47"/>
    </location>
</feature>
<evidence type="ECO:0000313" key="3">
    <source>
        <dbReference type="EnsemblMetazoa" id="ASIC007499-PA"/>
    </source>
</evidence>
<proteinExistence type="predicted"/>
<gene>
    <name evidence="2" type="ORF">ZHAS_00007499</name>
</gene>
<reference evidence="3" key="2">
    <citation type="submission" date="2020-05" db="UniProtKB">
        <authorList>
            <consortium name="EnsemblMetazoa"/>
        </authorList>
    </citation>
    <scope>IDENTIFICATION</scope>
</reference>
<dbReference type="AlphaFoldDB" id="A0A084VPZ6"/>
<reference evidence="2 4" key="1">
    <citation type="journal article" date="2014" name="BMC Genomics">
        <title>Genome sequence of Anopheles sinensis provides insight into genetics basis of mosquito competence for malaria parasites.</title>
        <authorList>
            <person name="Zhou D."/>
            <person name="Zhang D."/>
            <person name="Ding G."/>
            <person name="Shi L."/>
            <person name="Hou Q."/>
            <person name="Ye Y."/>
            <person name="Xu Y."/>
            <person name="Zhou H."/>
            <person name="Xiong C."/>
            <person name="Li S."/>
            <person name="Yu J."/>
            <person name="Hong S."/>
            <person name="Yu X."/>
            <person name="Zou P."/>
            <person name="Chen C."/>
            <person name="Chang X."/>
            <person name="Wang W."/>
            <person name="Lv Y."/>
            <person name="Sun Y."/>
            <person name="Ma L."/>
            <person name="Shen B."/>
            <person name="Zhu C."/>
        </authorList>
    </citation>
    <scope>NUCLEOTIDE SEQUENCE [LARGE SCALE GENOMIC DNA]</scope>
</reference>
<accession>A0A084VPZ6</accession>
<organism evidence="2">
    <name type="scientific">Anopheles sinensis</name>
    <name type="common">Mosquito</name>
    <dbReference type="NCBI Taxonomy" id="74873"/>
    <lineage>
        <taxon>Eukaryota</taxon>
        <taxon>Metazoa</taxon>
        <taxon>Ecdysozoa</taxon>
        <taxon>Arthropoda</taxon>
        <taxon>Hexapoda</taxon>
        <taxon>Insecta</taxon>
        <taxon>Pterygota</taxon>
        <taxon>Neoptera</taxon>
        <taxon>Endopterygota</taxon>
        <taxon>Diptera</taxon>
        <taxon>Nematocera</taxon>
        <taxon>Culicoidea</taxon>
        <taxon>Culicidae</taxon>
        <taxon>Anophelinae</taxon>
        <taxon>Anopheles</taxon>
    </lineage>
</organism>